<dbReference type="PROSITE" id="PS51257">
    <property type="entry name" value="PROKAR_LIPOPROTEIN"/>
    <property type="match status" value="1"/>
</dbReference>
<accession>A0A9C6SQY9</accession>
<proteinExistence type="predicted"/>
<name>A0A9C6SQY9_DROAB</name>
<dbReference type="RefSeq" id="XP_051860390.1">
    <property type="nucleotide sequence ID" value="XM_052004430.1"/>
</dbReference>
<dbReference type="AlphaFoldDB" id="A0A9C6SQY9"/>
<keyword evidence="1" id="KW-1133">Transmembrane helix</keyword>
<evidence type="ECO:0000256" key="1">
    <source>
        <dbReference type="SAM" id="Phobius"/>
    </source>
</evidence>
<dbReference type="Pfam" id="PF15860">
    <property type="entry name" value="DUF4728"/>
    <property type="match status" value="1"/>
</dbReference>
<feature type="transmembrane region" description="Helical" evidence="1">
    <location>
        <begin position="73"/>
        <end position="95"/>
    </location>
</feature>
<dbReference type="OrthoDB" id="8118226at2759"/>
<keyword evidence="1" id="KW-0812">Transmembrane</keyword>
<sequence length="176" mass="19804">MVKLLEKVCCMRLRTAGFVIGWLGVLGAVIGCISSACVIASPDALLDHIRRYYDNVYNIRLNADTLASIRKDIVLITSIYLAADIIAGLISGLLIHGIKKNRYLMILPWLILNGIGLICSILYLLVAIYSVFQGTLETTIIFIASLLFFVLYYYIYWGIYSLYKHIQIHKITGHTI</sequence>
<keyword evidence="1" id="KW-0472">Membrane</keyword>
<dbReference type="Proteomes" id="UP000515160">
    <property type="component" value="Chromosome 3"/>
</dbReference>
<organism evidence="2 3">
    <name type="scientific">Drosophila albomicans</name>
    <name type="common">Fruit fly</name>
    <dbReference type="NCBI Taxonomy" id="7291"/>
    <lineage>
        <taxon>Eukaryota</taxon>
        <taxon>Metazoa</taxon>
        <taxon>Ecdysozoa</taxon>
        <taxon>Arthropoda</taxon>
        <taxon>Hexapoda</taxon>
        <taxon>Insecta</taxon>
        <taxon>Pterygota</taxon>
        <taxon>Neoptera</taxon>
        <taxon>Endopterygota</taxon>
        <taxon>Diptera</taxon>
        <taxon>Brachycera</taxon>
        <taxon>Muscomorpha</taxon>
        <taxon>Ephydroidea</taxon>
        <taxon>Drosophilidae</taxon>
        <taxon>Drosophila</taxon>
    </lineage>
</organism>
<dbReference type="InterPro" id="IPR031720">
    <property type="entry name" value="DUF4728"/>
</dbReference>
<evidence type="ECO:0000313" key="2">
    <source>
        <dbReference type="Proteomes" id="UP000515160"/>
    </source>
</evidence>
<dbReference type="GeneID" id="117569465"/>
<keyword evidence="2" id="KW-1185">Reference proteome</keyword>
<gene>
    <name evidence="3" type="primary">LOC117569465</name>
</gene>
<evidence type="ECO:0000313" key="3">
    <source>
        <dbReference type="RefSeq" id="XP_051860390.1"/>
    </source>
</evidence>
<feature type="transmembrane region" description="Helical" evidence="1">
    <location>
        <begin position="20"/>
        <end position="41"/>
    </location>
</feature>
<protein>
    <submittedName>
        <fullName evidence="3">Uncharacterized protein LOC117569465</fullName>
    </submittedName>
</protein>
<reference evidence="3" key="1">
    <citation type="submission" date="2025-08" db="UniProtKB">
        <authorList>
            <consortium name="RefSeq"/>
        </authorList>
    </citation>
    <scope>IDENTIFICATION</scope>
    <source>
        <strain evidence="3">15112-1751.03</strain>
        <tissue evidence="3">Whole Adult</tissue>
    </source>
</reference>
<feature type="transmembrane region" description="Helical" evidence="1">
    <location>
        <begin position="107"/>
        <end position="132"/>
    </location>
</feature>
<feature type="transmembrane region" description="Helical" evidence="1">
    <location>
        <begin position="138"/>
        <end position="160"/>
    </location>
</feature>